<evidence type="ECO:0000313" key="2">
    <source>
        <dbReference type="EMBL" id="GAI54765.1"/>
    </source>
</evidence>
<protein>
    <submittedName>
        <fullName evidence="2">Uncharacterized protein</fullName>
    </submittedName>
</protein>
<dbReference type="EMBL" id="BARV01041867">
    <property type="protein sequence ID" value="GAI54765.1"/>
    <property type="molecule type" value="Genomic_DNA"/>
</dbReference>
<name>X1QV36_9ZZZZ</name>
<proteinExistence type="predicted"/>
<accession>X1QV36</accession>
<sequence length="139" mass="14510">KAPMQGPVEQVMPSIQADLTPATTGDEASGASLVEDASGSGERGPTPAASAGEISSVRQIEEVRARIEIDAANRGAQVNKLLFGNSVIAAGRGNGILDLNHQLNPEALRMIRELKPSILRFGGQPIFEDGIGDARTRPA</sequence>
<feature type="region of interest" description="Disordered" evidence="1">
    <location>
        <begin position="1"/>
        <end position="55"/>
    </location>
</feature>
<evidence type="ECO:0000256" key="1">
    <source>
        <dbReference type="SAM" id="MobiDB-lite"/>
    </source>
</evidence>
<dbReference type="AlphaFoldDB" id="X1QV36"/>
<feature type="non-terminal residue" evidence="2">
    <location>
        <position position="139"/>
    </location>
</feature>
<reference evidence="2" key="1">
    <citation type="journal article" date="2014" name="Front. Microbiol.">
        <title>High frequency of phylogenetically diverse reductive dehalogenase-homologous genes in deep subseafloor sedimentary metagenomes.</title>
        <authorList>
            <person name="Kawai M."/>
            <person name="Futagami T."/>
            <person name="Toyoda A."/>
            <person name="Takaki Y."/>
            <person name="Nishi S."/>
            <person name="Hori S."/>
            <person name="Arai W."/>
            <person name="Tsubouchi T."/>
            <person name="Morono Y."/>
            <person name="Uchiyama I."/>
            <person name="Ito T."/>
            <person name="Fujiyama A."/>
            <person name="Inagaki F."/>
            <person name="Takami H."/>
        </authorList>
    </citation>
    <scope>NUCLEOTIDE SEQUENCE</scope>
    <source>
        <strain evidence="2">Expedition CK06-06</strain>
    </source>
</reference>
<comment type="caution">
    <text evidence="2">The sequence shown here is derived from an EMBL/GenBank/DDBJ whole genome shotgun (WGS) entry which is preliminary data.</text>
</comment>
<organism evidence="2">
    <name type="scientific">marine sediment metagenome</name>
    <dbReference type="NCBI Taxonomy" id="412755"/>
    <lineage>
        <taxon>unclassified sequences</taxon>
        <taxon>metagenomes</taxon>
        <taxon>ecological metagenomes</taxon>
    </lineage>
</organism>
<gene>
    <name evidence="2" type="ORF">S06H3_63192</name>
</gene>
<feature type="non-terminal residue" evidence="2">
    <location>
        <position position="1"/>
    </location>
</feature>